<organism evidence="7">
    <name type="scientific">gut metagenome</name>
    <dbReference type="NCBI Taxonomy" id="749906"/>
    <lineage>
        <taxon>unclassified sequences</taxon>
        <taxon>metagenomes</taxon>
        <taxon>organismal metagenomes</taxon>
    </lineage>
</organism>
<evidence type="ECO:0000256" key="2">
    <source>
        <dbReference type="ARBA" id="ARBA00022692"/>
    </source>
</evidence>
<dbReference type="PANTHER" id="PTHR30414">
    <property type="entry name" value="MINICONDUCTANCE MECHANOSENSITIVE CHANNEL YBDG"/>
    <property type="match status" value="1"/>
</dbReference>
<comment type="caution">
    <text evidence="7">The sequence shown here is derived from an EMBL/GenBank/DDBJ whole genome shotgun (WGS) entry which is preliminary data.</text>
</comment>
<keyword evidence="3 5" id="KW-1133">Transmembrane helix</keyword>
<evidence type="ECO:0000313" key="7">
    <source>
        <dbReference type="EMBL" id="EJX00638.1"/>
    </source>
</evidence>
<dbReference type="SUPFAM" id="SSF50182">
    <property type="entry name" value="Sm-like ribonucleoproteins"/>
    <property type="match status" value="1"/>
</dbReference>
<evidence type="ECO:0000256" key="3">
    <source>
        <dbReference type="ARBA" id="ARBA00022989"/>
    </source>
</evidence>
<accession>J9GFS4</accession>
<keyword evidence="2 5" id="KW-0812">Transmembrane</keyword>
<dbReference type="InterPro" id="IPR030192">
    <property type="entry name" value="YbdG"/>
</dbReference>
<dbReference type="GO" id="GO:0008381">
    <property type="term" value="F:mechanosensitive monoatomic ion channel activity"/>
    <property type="evidence" value="ECO:0007669"/>
    <property type="project" value="InterPro"/>
</dbReference>
<dbReference type="GO" id="GO:0005886">
    <property type="term" value="C:plasma membrane"/>
    <property type="evidence" value="ECO:0007669"/>
    <property type="project" value="TreeGrafter"/>
</dbReference>
<comment type="subcellular location">
    <subcellularLocation>
        <location evidence="1">Membrane</location>
    </subcellularLocation>
</comment>
<feature type="transmembrane region" description="Helical" evidence="5">
    <location>
        <begin position="32"/>
        <end position="53"/>
    </location>
</feature>
<gene>
    <name evidence="7" type="ORF">EVA_11256</name>
</gene>
<dbReference type="EMBL" id="AMCI01003290">
    <property type="protein sequence ID" value="EJX00638.1"/>
    <property type="molecule type" value="Genomic_DNA"/>
</dbReference>
<dbReference type="PANTHER" id="PTHR30414:SF0">
    <property type="entry name" value="MINICONDUCTANCE MECHANOSENSITIVE CHANNEL YBDG"/>
    <property type="match status" value="1"/>
</dbReference>
<evidence type="ECO:0000259" key="6">
    <source>
        <dbReference type="Pfam" id="PF00924"/>
    </source>
</evidence>
<evidence type="ECO:0000256" key="4">
    <source>
        <dbReference type="ARBA" id="ARBA00023136"/>
    </source>
</evidence>
<feature type="transmembrane region" description="Helical" evidence="5">
    <location>
        <begin position="60"/>
        <end position="86"/>
    </location>
</feature>
<name>J9GFS4_9ZZZZ</name>
<feature type="domain" description="Mechanosensitive ion channel MscS" evidence="6">
    <location>
        <begin position="77"/>
        <end position="144"/>
    </location>
</feature>
<protein>
    <submittedName>
        <fullName evidence="7">Transporter, small conductance mechanosensitive ion channel MscS family protein</fullName>
    </submittedName>
</protein>
<proteinExistence type="predicted"/>
<dbReference type="AlphaFoldDB" id="J9GFS4"/>
<dbReference type="InterPro" id="IPR006685">
    <property type="entry name" value="MscS_channel_2nd"/>
</dbReference>
<dbReference type="InterPro" id="IPR010920">
    <property type="entry name" value="LSM_dom_sf"/>
</dbReference>
<sequence length="289" mass="32701">MTFLSLILVFLNNTKTFTREEEKFKDKHLYGILEFLKIMVYFIGSIVIIAFLLGENPLSMVAGIGAAATVLMLIFKDSILGLVAGIQLSVNHMVKPGDWITIKKLDIDGVVVEVSLTTVKVRNFDNTISTVPPYSLISDSFQNWAPMLTSSGRRVKRALFIDMNSIGFCQAELLEQLHQEKLITEEEYNQAKMVKTVNLTLFRSYAERYMRSLAHVNTNDLVFSRQLAPTPNGLPLEFWYFSKITAFTQYESLAAASIEHFIAILPTFGLRLFQSPTGQDLQRLKNQLS</sequence>
<reference evidence="7" key="1">
    <citation type="journal article" date="2012" name="PLoS ONE">
        <title>Gene sets for utilization of primary and secondary nutrition supplies in the distal gut of endangered iberian lynx.</title>
        <authorList>
            <person name="Alcaide M."/>
            <person name="Messina E."/>
            <person name="Richter M."/>
            <person name="Bargiela R."/>
            <person name="Peplies J."/>
            <person name="Huws S.A."/>
            <person name="Newbold C.J."/>
            <person name="Golyshin P.N."/>
            <person name="Simon M.A."/>
            <person name="Lopez G."/>
            <person name="Yakimov M.M."/>
            <person name="Ferrer M."/>
        </authorList>
    </citation>
    <scope>NUCLEOTIDE SEQUENCE</scope>
</reference>
<dbReference type="Pfam" id="PF00924">
    <property type="entry name" value="MS_channel_2nd"/>
    <property type="match status" value="1"/>
</dbReference>
<dbReference type="GO" id="GO:0071470">
    <property type="term" value="P:cellular response to osmotic stress"/>
    <property type="evidence" value="ECO:0007669"/>
    <property type="project" value="InterPro"/>
</dbReference>
<evidence type="ECO:0000256" key="5">
    <source>
        <dbReference type="SAM" id="Phobius"/>
    </source>
</evidence>
<dbReference type="InterPro" id="IPR023408">
    <property type="entry name" value="MscS_beta-dom_sf"/>
</dbReference>
<evidence type="ECO:0000256" key="1">
    <source>
        <dbReference type="ARBA" id="ARBA00004370"/>
    </source>
</evidence>
<keyword evidence="4 5" id="KW-0472">Membrane</keyword>
<dbReference type="Gene3D" id="2.30.30.60">
    <property type="match status" value="1"/>
</dbReference>